<dbReference type="Pfam" id="PF00668">
    <property type="entry name" value="Condensation"/>
    <property type="match status" value="2"/>
</dbReference>
<proteinExistence type="predicted"/>
<comment type="caution">
    <text evidence="8">The sequence shown here is derived from an EMBL/GenBank/DDBJ whole genome shotgun (WGS) entry which is preliminary data.</text>
</comment>
<dbReference type="InterPro" id="IPR020806">
    <property type="entry name" value="PKS_PP-bd"/>
</dbReference>
<dbReference type="Pfam" id="PF00550">
    <property type="entry name" value="PP-binding"/>
    <property type="match status" value="2"/>
</dbReference>
<dbReference type="InterPro" id="IPR020845">
    <property type="entry name" value="AMP-binding_CS"/>
</dbReference>
<evidence type="ECO:0000256" key="2">
    <source>
        <dbReference type="ARBA" id="ARBA00001957"/>
    </source>
</evidence>
<organism evidence="8 9">
    <name type="scientific">Candidimonas humi</name>
    <dbReference type="NCBI Taxonomy" id="683355"/>
    <lineage>
        <taxon>Bacteria</taxon>
        <taxon>Pseudomonadati</taxon>
        <taxon>Pseudomonadota</taxon>
        <taxon>Betaproteobacteria</taxon>
        <taxon>Burkholderiales</taxon>
        <taxon>Alcaligenaceae</taxon>
        <taxon>Candidimonas</taxon>
    </lineage>
</organism>
<feature type="domain" description="Carrier" evidence="6">
    <location>
        <begin position="1004"/>
        <end position="1079"/>
    </location>
</feature>
<dbReference type="PROSITE" id="PS50075">
    <property type="entry name" value="CARRIER"/>
    <property type="match status" value="2"/>
</dbReference>
<evidence type="ECO:0000313" key="8">
    <source>
        <dbReference type="EMBL" id="MFC4201684.1"/>
    </source>
</evidence>
<dbReference type="RefSeq" id="WP_217965595.1">
    <property type="nucleotide sequence ID" value="NZ_JAHTBN010000007.1"/>
</dbReference>
<keyword evidence="5" id="KW-0808">Transferase</keyword>
<dbReference type="NCBIfam" id="TIGR01733">
    <property type="entry name" value="AA-adenyl-dom"/>
    <property type="match status" value="1"/>
</dbReference>
<dbReference type="PROSITE" id="PS00606">
    <property type="entry name" value="KS3_1"/>
    <property type="match status" value="1"/>
</dbReference>
<dbReference type="CDD" id="cd00833">
    <property type="entry name" value="PKS"/>
    <property type="match status" value="1"/>
</dbReference>
<sequence length="3207" mass="331036">MTQHASAALRERLARLDADQLARLVTGLQQRIDDLRAAQQPEQASQIAIVGLACRFPGASDAAAFRRLLSEGRNAVGPVPPGRPEGAALPPGGYIEDIDRYDAAFFGMRDSEAAHMDPQHRLMLEVAWHALEDAGAADPQRRPRATGVFLGISTHDYEARFHGAGPGFTPLATTGNAASAAAGRLAHLLDITGPALSLDTACSSSLVAVHAACRSLRLGECDMAIAGGVNLLVGDELTRGFAAAGMLSPSHACHTFDASADGYVRGEGAGFVVLKRLADAQRDGDRIRAIVRGGAVNHDGRASSLTAPNASAQVALVRSALADAGLQPEEVQVVECHGTGTPLGDPIEVQALAESYGAGRREPLLLGAVKTNIGHLEAAAGIAGLIKLVLSLESATLAPTLHQSSPNPRIAWDRLPLRVIDREQDWPAAGPRRAGVSSFGFSGTNAHLILEAASASASASAPALGEACAHVPGGTHAAAAAGAGVADASGSEVSRAATDRAPESPPVCGPVVLPLAAPDEQGLERLAATLAAWLEESGADLRLAAASMAMGRSHHAVRAAAVAADVPAMVAALGEIAAGGAPAGGARGNAAKTAPRIAFLYTGQGSQWLGMGRDLYEEDAIFRAAIDRCAQVVDPLIGRSLAAAMFFEGPAEDLADTRLAQPALFALEYALAERLAAWGVEPDVSIGHSLGEWVAACRSGVFGLDDALRLVVERGRVMATAAAGGAMAAVFAGLQALDQLPADLREGIDLAAVNAPDECVVSGPAAAIEAACEVLDGLGIGTQRLRTTQAFHSRLMEPALGAFAAALEGVPLAAPARVVVSNLTGTAQAAFATADYWVRHIREPVRFAQGMAAVADTGATVLIEIGASPALTGTASRCPGFEGRGAVFFSTLRRNQPARRTLGTLLAQLFVAGVPLRWDAVFGPARRIDVPGYPFADRRHWLQAPAGSGVGAFAQVAGSGVAADAVQSLAQAGLAGGFSAGAQAARGMQAQAAGQNAAQARIDVDPREQIAAMLARSLQLSAADAQSDRSFLELGVDSLALTEAVAALERRWSIVIPRRALFETLATPLRLTEHVLEAGAQAAGSASSAAAPSGAGVTQAAAPAFTAAAAPLSAAVAGGAGTMPQAGIAGASAVVATVPQAAAAPAASVAASIAAAAQAAHASARPAAPAMSPQALAGLDSFSRAYIQRSRGSRGQRLEFGPYLADSRAVAGFRPETKGMLYPIVGAQASGSHLTDIDGNHYVDIAMGFGVQLFGHSPEFITEAIARHIAERGMFIGPQAHLAGEVAQRICRLTGNERAAFCNSGTEAVMSALRLARHATGRQRIAMFQGSYHGHFDGTLAQVGPGGASVPLAGGTPPAMVGDVLLLDYGDEQGSLEIVAREAPSLAAVIVEPVQGRRPDRQPREFLQRLRAITQALGVPLIFDEVLLGFRVGLGGAQAWAGVRADLVTYGKIVGGGLPIGVVAGQARYLDALDGGAWPLDGPGAPRDARTFFAGTFNKNPLAMAAARSVLEHLEAAGPELQETLNRRTADFAARLNAVLAQEQAGISVHHFASLFRFIGASDLFYNQMIQHGVYVWEGRTCFLSTAHSDADLDLIEGAVRDSVRDMRAAGMLGGAPAPARASAAASASAAAAASVAMTAAAAARMPAAGASIDAPAATAAAHGLASASAHADEEILPTTAGQQALRLLAAFSPQTSAAYNQSLVLDFQGELDTAALDAALCEVVRRHEALRSTFPEDGAELVVHRELPPRVLVLDRQNADEAALRAWISQAVLAPFDLERGPLVAAWLLRLAADRYRLVLAMPHLITDGWSMQAMALELAEIYSAAREGRAAELSEPVPYRRYAEHTRARAGLPEVAAYWRSVYSTVPPALELPADRPRPALQGYAGARVVRRLPVQLKQALESYGRRAGGSLFAVCLAAYGRMLARLSGQDDLAVAIFSAGQAELGASALLGYCVGVLPLRIAAGADVADDALLAAAQRGVAQGMAHRDYPYARLLKDLNLRRDPSRPPLASVSFNLDRMDAPPRFAGLDVSVDANAHGAVRWDLNWNMTADADGLCVEAHYNRDLFDAARVEQWLDLYAGILEALAAPPQSGPGGGAGMRAAGTAASGFVAAAASSSPLARTAADAGAAAPEGAGIGAGVETLAQRVARHAAQTPAAAAVRDAQGIVDYAGLDAMALALAVRLAQAGVGAGDRVAFRLPRSLGPVVAILAAMRLGAAFVPLDEDHPDSHHAYVLEDSGAKAIVVEAGTGSPLPSVPAVAWERASEASASELPTMLPPAAAAADTAYVLYTSGSTGRPKGVIVPQGAVAAYVQAMLGRLGLQGPLSCAIVSSFAADLGYTSVLAALWSGGALHAVDAETARDPAALQQWMARMPVDVMKIVPAHLAALLDAPGAAALLPRKALILGGDVLSWKLVERIHGLGAACRVFNHYGPTETTVGACMTEAAAALRADGEHAVPIGQPLDGYAVALIGADGMPVADGAEGEIVISGPAVASGYTRPEAAGAERFGSDEHGLRRYRTGDLARRRPDGAILFLGRGDDMVKIRGHRIEPAGLAELLRACPGVRDAVVLVEHHEGREPALLAVVAGEAEAGAALAWLARQVPAAMVPARIMVREAMPLTPNGKIDRQALLAAAPGLAVSAAAAASGSGGAPLESVPQAAPAGAADPRVAALLEIWRAVLQRDEIGPDDDFFALGGDSIMAIQIVGRARAVGLALTPTQVFQAPTPRGLAALAVSAAGVAGAEPLAGPVPLTPIQHWLRETAMPDRNRWCLSAVFQAPSTIEAPALRAVLDAMIERHDALRTAVDLVGSTACQQVRAASAPTLCVRDASALEAAELPAAQDRLADELMGALDLAAGRVLAAGALNLGAGRGAQIVLAVHHAVSDVVSWAVLAEDLEAGLAGGPAALRGAGTSWSWWAQALSQRVQAEEVHLAYWSRIARRAAGCTVIPVDDATQSNCEGDVREQRLCVPAEPAVQFLEGMASVFGLRAHEAVLAAVGLALAAWAGQAVALDLEGHGRQPFDAAIDLSRTVGWFTTRYPVVLPDADASRLDDWLPALKETLREIPGHGMSYGVLRYGGHEELRVDPDVSFNYVGELGQFGGGDLALLRLGAGRERGADAARRHLLAFDGWQDDEGLWLSCRHAARHGEATVAGLLESIREELMRLTAACAASATAVYTPADFTGMEFSQGELDQLMGELGDVGLED</sequence>
<dbReference type="InterPro" id="IPR014030">
    <property type="entry name" value="Ketoacyl_synth_N"/>
</dbReference>
<gene>
    <name evidence="8" type="ORF">ACFOY1_12030</name>
</gene>
<comment type="cofactor">
    <cofactor evidence="1">
        <name>pyridoxal 5'-phosphate</name>
        <dbReference type="ChEBI" id="CHEBI:597326"/>
    </cofactor>
</comment>
<dbReference type="Proteomes" id="UP001595848">
    <property type="component" value="Unassembled WGS sequence"/>
</dbReference>
<dbReference type="InterPro" id="IPR014043">
    <property type="entry name" value="Acyl_transferase_dom"/>
</dbReference>
<dbReference type="Pfam" id="PF02801">
    <property type="entry name" value="Ketoacyl-synt_C"/>
    <property type="match status" value="1"/>
</dbReference>
<dbReference type="SMART" id="SM00823">
    <property type="entry name" value="PKS_PP"/>
    <property type="match status" value="2"/>
</dbReference>
<keyword evidence="9" id="KW-1185">Reference proteome</keyword>
<dbReference type="InterPro" id="IPR032821">
    <property type="entry name" value="PKS_assoc"/>
</dbReference>
<accession>A0ABV8P0T4</accession>
<dbReference type="InterPro" id="IPR020841">
    <property type="entry name" value="PKS_Beta-ketoAc_synthase_dom"/>
</dbReference>
<protein>
    <submittedName>
        <fullName evidence="8">Non-ribosomal peptide synthetase/type I polyketide synthase</fullName>
    </submittedName>
</protein>
<dbReference type="SMART" id="SM00825">
    <property type="entry name" value="PKS_KS"/>
    <property type="match status" value="1"/>
</dbReference>
<evidence type="ECO:0000259" key="7">
    <source>
        <dbReference type="PROSITE" id="PS52004"/>
    </source>
</evidence>
<dbReference type="CDD" id="cd05930">
    <property type="entry name" value="A_NRPS"/>
    <property type="match status" value="1"/>
</dbReference>
<dbReference type="InterPro" id="IPR005814">
    <property type="entry name" value="Aminotrans_3"/>
</dbReference>
<dbReference type="PROSITE" id="PS00012">
    <property type="entry name" value="PHOSPHOPANTETHEINE"/>
    <property type="match status" value="2"/>
</dbReference>
<dbReference type="PANTHER" id="PTHR43775:SF37">
    <property type="entry name" value="SI:DKEY-61P9.11"/>
    <property type="match status" value="1"/>
</dbReference>
<feature type="domain" description="Ketosynthase family 3 (KS3)" evidence="7">
    <location>
        <begin position="44"/>
        <end position="452"/>
    </location>
</feature>
<evidence type="ECO:0000313" key="9">
    <source>
        <dbReference type="Proteomes" id="UP001595848"/>
    </source>
</evidence>
<dbReference type="InterPro" id="IPR049704">
    <property type="entry name" value="Aminotrans_3_PPA_site"/>
</dbReference>
<dbReference type="InterPro" id="IPR018201">
    <property type="entry name" value="Ketoacyl_synth_AS"/>
</dbReference>
<dbReference type="InterPro" id="IPR000873">
    <property type="entry name" value="AMP-dep_synth/lig_dom"/>
</dbReference>
<keyword evidence="4" id="KW-0597">Phosphoprotein</keyword>
<keyword evidence="3" id="KW-0596">Phosphopantetheine</keyword>
<dbReference type="InterPro" id="IPR001242">
    <property type="entry name" value="Condensation_dom"/>
</dbReference>
<evidence type="ECO:0000259" key="6">
    <source>
        <dbReference type="PROSITE" id="PS50075"/>
    </source>
</evidence>
<comment type="cofactor">
    <cofactor evidence="2">
        <name>pantetheine 4'-phosphate</name>
        <dbReference type="ChEBI" id="CHEBI:47942"/>
    </cofactor>
</comment>
<dbReference type="EMBL" id="JBHSBV010000004">
    <property type="protein sequence ID" value="MFC4201684.1"/>
    <property type="molecule type" value="Genomic_DNA"/>
</dbReference>
<dbReference type="Pfam" id="PF00501">
    <property type="entry name" value="AMP-binding"/>
    <property type="match status" value="1"/>
</dbReference>
<evidence type="ECO:0000256" key="3">
    <source>
        <dbReference type="ARBA" id="ARBA00022450"/>
    </source>
</evidence>
<dbReference type="InterPro" id="IPR010071">
    <property type="entry name" value="AA_adenyl_dom"/>
</dbReference>
<evidence type="ECO:0000256" key="5">
    <source>
        <dbReference type="ARBA" id="ARBA00022679"/>
    </source>
</evidence>
<reference evidence="9" key="1">
    <citation type="journal article" date="2019" name="Int. J. Syst. Evol. Microbiol.">
        <title>The Global Catalogue of Microorganisms (GCM) 10K type strain sequencing project: providing services to taxonomists for standard genome sequencing and annotation.</title>
        <authorList>
            <consortium name="The Broad Institute Genomics Platform"/>
            <consortium name="The Broad Institute Genome Sequencing Center for Infectious Disease"/>
            <person name="Wu L."/>
            <person name="Ma J."/>
        </authorList>
    </citation>
    <scope>NUCLEOTIDE SEQUENCE [LARGE SCALE GENOMIC DNA]</scope>
    <source>
        <strain evidence="9">LMG 24813</strain>
    </source>
</reference>
<dbReference type="InterPro" id="IPR009081">
    <property type="entry name" value="PP-bd_ACP"/>
</dbReference>
<dbReference type="PROSITE" id="PS00455">
    <property type="entry name" value="AMP_BINDING"/>
    <property type="match status" value="1"/>
</dbReference>
<dbReference type="PROSITE" id="PS52004">
    <property type="entry name" value="KS3_2"/>
    <property type="match status" value="1"/>
</dbReference>
<dbReference type="Pfam" id="PF00109">
    <property type="entry name" value="ketoacyl-synt"/>
    <property type="match status" value="1"/>
</dbReference>
<dbReference type="PANTHER" id="PTHR43775">
    <property type="entry name" value="FATTY ACID SYNTHASE"/>
    <property type="match status" value="1"/>
</dbReference>
<feature type="domain" description="Carrier" evidence="6">
    <location>
        <begin position="2665"/>
        <end position="2739"/>
    </location>
</feature>
<dbReference type="SMART" id="SM01294">
    <property type="entry name" value="PKS_PP_betabranch"/>
    <property type="match status" value="1"/>
</dbReference>
<dbReference type="InterPro" id="IPR014031">
    <property type="entry name" value="Ketoacyl_synth_C"/>
</dbReference>
<dbReference type="InterPro" id="IPR050091">
    <property type="entry name" value="PKS_NRPS_Biosynth_Enz"/>
</dbReference>
<dbReference type="InterPro" id="IPR006162">
    <property type="entry name" value="Ppantetheine_attach_site"/>
</dbReference>
<dbReference type="Pfam" id="PF16197">
    <property type="entry name" value="KAsynt_C_assoc"/>
    <property type="match status" value="1"/>
</dbReference>
<dbReference type="Pfam" id="PF00698">
    <property type="entry name" value="Acyl_transf_1"/>
    <property type="match status" value="1"/>
</dbReference>
<dbReference type="CDD" id="cd19531">
    <property type="entry name" value="LCL_NRPS-like"/>
    <property type="match status" value="1"/>
</dbReference>
<dbReference type="Pfam" id="PF00202">
    <property type="entry name" value="Aminotran_3"/>
    <property type="match status" value="1"/>
</dbReference>
<name>A0ABV8P0T4_9BURK</name>
<evidence type="ECO:0000256" key="1">
    <source>
        <dbReference type="ARBA" id="ARBA00001933"/>
    </source>
</evidence>
<dbReference type="PROSITE" id="PS00600">
    <property type="entry name" value="AA_TRANSFER_CLASS_3"/>
    <property type="match status" value="1"/>
</dbReference>
<evidence type="ECO:0000256" key="4">
    <source>
        <dbReference type="ARBA" id="ARBA00022553"/>
    </source>
</evidence>
<dbReference type="SMART" id="SM00827">
    <property type="entry name" value="PKS_AT"/>
    <property type="match status" value="1"/>
</dbReference>